<proteinExistence type="predicted"/>
<dbReference type="InParanoid" id="A0A286USX9"/>
<evidence type="ECO:0000313" key="2">
    <source>
        <dbReference type="Proteomes" id="UP000217199"/>
    </source>
</evidence>
<protein>
    <submittedName>
        <fullName evidence="1">Uncharacterized protein</fullName>
    </submittedName>
</protein>
<dbReference type="Proteomes" id="UP000217199">
    <property type="component" value="Unassembled WGS sequence"/>
</dbReference>
<evidence type="ECO:0000313" key="1">
    <source>
        <dbReference type="EMBL" id="PAV22669.1"/>
    </source>
</evidence>
<organism evidence="1 2">
    <name type="scientific">Pyrrhoderma noxium</name>
    <dbReference type="NCBI Taxonomy" id="2282107"/>
    <lineage>
        <taxon>Eukaryota</taxon>
        <taxon>Fungi</taxon>
        <taxon>Dikarya</taxon>
        <taxon>Basidiomycota</taxon>
        <taxon>Agaricomycotina</taxon>
        <taxon>Agaricomycetes</taxon>
        <taxon>Hymenochaetales</taxon>
        <taxon>Hymenochaetaceae</taxon>
        <taxon>Pyrrhoderma</taxon>
    </lineage>
</organism>
<dbReference type="EMBL" id="NBII01000002">
    <property type="protein sequence ID" value="PAV22669.1"/>
    <property type="molecule type" value="Genomic_DNA"/>
</dbReference>
<keyword evidence="2" id="KW-1185">Reference proteome</keyword>
<comment type="caution">
    <text evidence="1">The sequence shown here is derived from an EMBL/GenBank/DDBJ whole genome shotgun (WGS) entry which is preliminary data.</text>
</comment>
<name>A0A286USX9_9AGAM</name>
<sequence length="260" mass="29123">MLSEFADFELADESVYNTREDRMRSAFEKSKQSYAEEQVYTESGWYDPPEVPAPTKLHVRNIDYSLNNMYFKGEYKNALDFTLSQLANEEASPGGEGRESQLIDTSIRCAIKLKDYNLAGSLADKTREKWASNAGLAVTATEAYIYACRSRDALTSILTVISSRSSLGPFITHLYRSLESLSITTLKNYKPLQDILSILQPQLPPRDPSYLLPEIDVDTARDWVSACGIQGTEQQVLVSILSRKPADEIEGDIGRSVRSL</sequence>
<reference evidence="1 2" key="1">
    <citation type="journal article" date="2017" name="Mol. Ecol.">
        <title>Comparative and population genomic landscape of Phellinus noxius: A hypervariable fungus causing root rot in trees.</title>
        <authorList>
            <person name="Chung C.L."/>
            <person name="Lee T.J."/>
            <person name="Akiba M."/>
            <person name="Lee H.H."/>
            <person name="Kuo T.H."/>
            <person name="Liu D."/>
            <person name="Ke H.M."/>
            <person name="Yokoi T."/>
            <person name="Roa M.B."/>
            <person name="Lu M.J."/>
            <person name="Chang Y.Y."/>
            <person name="Ann P.J."/>
            <person name="Tsai J.N."/>
            <person name="Chen C.Y."/>
            <person name="Tzean S.S."/>
            <person name="Ota Y."/>
            <person name="Hattori T."/>
            <person name="Sahashi N."/>
            <person name="Liou R.F."/>
            <person name="Kikuchi T."/>
            <person name="Tsai I.J."/>
        </authorList>
    </citation>
    <scope>NUCLEOTIDE SEQUENCE [LARGE SCALE GENOMIC DNA]</scope>
    <source>
        <strain evidence="1 2">FFPRI411160</strain>
    </source>
</reference>
<accession>A0A286USX9</accession>
<dbReference type="AlphaFoldDB" id="A0A286USX9"/>
<dbReference type="OrthoDB" id="2124108at2759"/>
<gene>
    <name evidence="1" type="ORF">PNOK_0262600</name>
</gene>